<organism evidence="10 11">
    <name type="scientific">Dinothrombium tinctorium</name>
    <dbReference type="NCBI Taxonomy" id="1965070"/>
    <lineage>
        <taxon>Eukaryota</taxon>
        <taxon>Metazoa</taxon>
        <taxon>Ecdysozoa</taxon>
        <taxon>Arthropoda</taxon>
        <taxon>Chelicerata</taxon>
        <taxon>Arachnida</taxon>
        <taxon>Acari</taxon>
        <taxon>Acariformes</taxon>
        <taxon>Trombidiformes</taxon>
        <taxon>Prostigmata</taxon>
        <taxon>Anystina</taxon>
        <taxon>Parasitengona</taxon>
        <taxon>Trombidioidea</taxon>
        <taxon>Trombidiidae</taxon>
        <taxon>Dinothrombium</taxon>
    </lineage>
</organism>
<proteinExistence type="inferred from homology"/>
<dbReference type="SUPFAM" id="SSF54373">
    <property type="entry name" value="FAD-linked reductases, C-terminal domain"/>
    <property type="match status" value="1"/>
</dbReference>
<evidence type="ECO:0000259" key="9">
    <source>
        <dbReference type="PROSITE" id="PS00624"/>
    </source>
</evidence>
<dbReference type="PIRSF" id="PIRSF000137">
    <property type="entry name" value="Alcohol_oxidase"/>
    <property type="match status" value="1"/>
</dbReference>
<comment type="similarity">
    <text evidence="2 6">Belongs to the GMC oxidoreductase family.</text>
</comment>
<keyword evidence="11" id="KW-1185">Reference proteome</keyword>
<feature type="binding site" evidence="5">
    <location>
        <position position="113"/>
    </location>
    <ligand>
        <name>FAD</name>
        <dbReference type="ChEBI" id="CHEBI:57692"/>
    </ligand>
</feature>
<accession>A0A3S3SM65</accession>
<evidence type="ECO:0000256" key="4">
    <source>
        <dbReference type="ARBA" id="ARBA00022827"/>
    </source>
</evidence>
<comment type="cofactor">
    <cofactor evidence="1 5">
        <name>FAD</name>
        <dbReference type="ChEBI" id="CHEBI:57692"/>
    </cofactor>
</comment>
<keyword evidence="3 6" id="KW-0285">Flavoprotein</keyword>
<dbReference type="Gene3D" id="3.30.560.10">
    <property type="entry name" value="Glucose Oxidase, domain 3"/>
    <property type="match status" value="1"/>
</dbReference>
<dbReference type="InterPro" id="IPR012132">
    <property type="entry name" value="GMC_OxRdtase"/>
</dbReference>
<sequence length="561" mass="63375">MNLNYNLKFLLIACLASPIFGDQSNEQYDFIIVGGGTAGCVLASRLSEVSSYSVLMLEAGAKPPVESKIPMMATTMWKTQVDWNYTTTPQKYALKAHYRQQSNWTRGRMLGGTGSLNAMNFLRGNKKDYDAWKSVEGAKGWNWDNVFPYFLKSEKSYLEDVEEHMHSKKGMIPITNPGKDNPFLNSFIEVVQKLGYSKNDPNDGNQTGVHYSHLNIYDGERQSTYFTYLEPYIRCRKNLVVKTNAFVEKMLFDDRKRAVGVVYAMNGEKHEAKASKEVILSAGAINTPQLLMLSGIGPKKHLQSLNISVIADLPVGENLHDHIALPIKFTKPYQNLFKSDAIAEYFLKRSGALTKVAVGVAYINTNADDRMKNFPDIKLIMIAFPYFAREQTNELVYPLNVALQRPLSRGYIKLKSNNPYDHPIIDPQYLVNKEDVKILVEGAKISMNISRNMNAKDHGFEIYDYSSIVCKEYARESDEFWECVVRHYADTLFHFAGTCRMGPKDNRKSVVDSDLHVLGVNGLRVVDASVMPTVVSTNTQATVIMIAEKAADIIKKFYETN</sequence>
<dbReference type="InterPro" id="IPR036188">
    <property type="entry name" value="FAD/NAD-bd_sf"/>
</dbReference>
<dbReference type="OrthoDB" id="269227at2759"/>
<dbReference type="PANTHER" id="PTHR11552">
    <property type="entry name" value="GLUCOSE-METHANOL-CHOLINE GMC OXIDOREDUCTASE"/>
    <property type="match status" value="1"/>
</dbReference>
<dbReference type="InterPro" id="IPR007867">
    <property type="entry name" value="GMC_OxRtase_C"/>
</dbReference>
<dbReference type="SUPFAM" id="SSF51905">
    <property type="entry name" value="FAD/NAD(P)-binding domain"/>
    <property type="match status" value="1"/>
</dbReference>
<keyword evidence="4 5" id="KW-0274">FAD</keyword>
<evidence type="ECO:0000313" key="10">
    <source>
        <dbReference type="EMBL" id="RWS17073.1"/>
    </source>
</evidence>
<dbReference type="Pfam" id="PF05199">
    <property type="entry name" value="GMC_oxred_C"/>
    <property type="match status" value="1"/>
</dbReference>
<evidence type="ECO:0000259" key="8">
    <source>
        <dbReference type="PROSITE" id="PS00623"/>
    </source>
</evidence>
<feature type="signal peptide" evidence="7">
    <location>
        <begin position="1"/>
        <end position="21"/>
    </location>
</feature>
<evidence type="ECO:0000256" key="7">
    <source>
        <dbReference type="SAM" id="SignalP"/>
    </source>
</evidence>
<keyword evidence="7" id="KW-0732">Signal</keyword>
<protein>
    <submittedName>
        <fullName evidence="10">Glucose dehydrogenase-like [FAD: quinone]</fullName>
    </submittedName>
</protein>
<feature type="domain" description="Glucose-methanol-choline oxidoreductase N-terminal" evidence="8">
    <location>
        <begin position="107"/>
        <end position="130"/>
    </location>
</feature>
<reference evidence="10 11" key="1">
    <citation type="journal article" date="2018" name="Gigascience">
        <title>Genomes of trombidid mites reveal novel predicted allergens and laterally-transferred genes associated with secondary metabolism.</title>
        <authorList>
            <person name="Dong X."/>
            <person name="Chaisiri K."/>
            <person name="Xia D."/>
            <person name="Armstrong S.D."/>
            <person name="Fang Y."/>
            <person name="Donnelly M.J."/>
            <person name="Kadowaki T."/>
            <person name="McGarry J.W."/>
            <person name="Darby A.C."/>
            <person name="Makepeace B.L."/>
        </authorList>
    </citation>
    <scope>NUCLEOTIDE SEQUENCE [LARGE SCALE GENOMIC DNA]</scope>
    <source>
        <strain evidence="10">UoL-WK</strain>
    </source>
</reference>
<dbReference type="InterPro" id="IPR000172">
    <property type="entry name" value="GMC_OxRdtase_N"/>
</dbReference>
<evidence type="ECO:0000256" key="1">
    <source>
        <dbReference type="ARBA" id="ARBA00001974"/>
    </source>
</evidence>
<dbReference type="GO" id="GO:0050660">
    <property type="term" value="F:flavin adenine dinucleotide binding"/>
    <property type="evidence" value="ECO:0007669"/>
    <property type="project" value="InterPro"/>
</dbReference>
<feature type="binding site" evidence="5">
    <location>
        <position position="247"/>
    </location>
    <ligand>
        <name>FAD</name>
        <dbReference type="ChEBI" id="CHEBI:57692"/>
    </ligand>
</feature>
<feature type="domain" description="Glucose-methanol-choline oxidoreductase N-terminal" evidence="9">
    <location>
        <begin position="283"/>
        <end position="297"/>
    </location>
</feature>
<dbReference type="STRING" id="1965070.A0A3S3SM65"/>
<evidence type="ECO:0000256" key="5">
    <source>
        <dbReference type="PIRSR" id="PIRSR000137-2"/>
    </source>
</evidence>
<feature type="chain" id="PRO_5018635124" evidence="7">
    <location>
        <begin position="22"/>
        <end position="561"/>
    </location>
</feature>
<dbReference type="Gene3D" id="3.50.50.60">
    <property type="entry name" value="FAD/NAD(P)-binding domain"/>
    <property type="match status" value="1"/>
</dbReference>
<evidence type="ECO:0000256" key="3">
    <source>
        <dbReference type="ARBA" id="ARBA00022630"/>
    </source>
</evidence>
<dbReference type="AlphaFoldDB" id="A0A3S3SM65"/>
<dbReference type="EMBL" id="NCKU01000123">
    <property type="protein sequence ID" value="RWS17073.1"/>
    <property type="molecule type" value="Genomic_DNA"/>
</dbReference>
<dbReference type="PROSITE" id="PS00623">
    <property type="entry name" value="GMC_OXRED_1"/>
    <property type="match status" value="1"/>
</dbReference>
<comment type="caution">
    <text evidence="10">The sequence shown here is derived from an EMBL/GenBank/DDBJ whole genome shotgun (WGS) entry which is preliminary data.</text>
</comment>
<dbReference type="Pfam" id="PF00732">
    <property type="entry name" value="GMC_oxred_N"/>
    <property type="match status" value="1"/>
</dbReference>
<gene>
    <name evidence="10" type="ORF">B4U79_04796</name>
</gene>
<evidence type="ECO:0000256" key="2">
    <source>
        <dbReference type="ARBA" id="ARBA00010790"/>
    </source>
</evidence>
<dbReference type="PROSITE" id="PS00624">
    <property type="entry name" value="GMC_OXRED_2"/>
    <property type="match status" value="1"/>
</dbReference>
<dbReference type="PANTHER" id="PTHR11552:SF147">
    <property type="entry name" value="CHOLINE DEHYDROGENASE, MITOCHONDRIAL"/>
    <property type="match status" value="1"/>
</dbReference>
<name>A0A3S3SM65_9ACAR</name>
<dbReference type="GO" id="GO:0016614">
    <property type="term" value="F:oxidoreductase activity, acting on CH-OH group of donors"/>
    <property type="evidence" value="ECO:0007669"/>
    <property type="project" value="InterPro"/>
</dbReference>
<evidence type="ECO:0000256" key="6">
    <source>
        <dbReference type="RuleBase" id="RU003968"/>
    </source>
</evidence>
<evidence type="ECO:0000313" key="11">
    <source>
        <dbReference type="Proteomes" id="UP000285301"/>
    </source>
</evidence>
<dbReference type="Proteomes" id="UP000285301">
    <property type="component" value="Unassembled WGS sequence"/>
</dbReference>